<dbReference type="KEGG" id="mng:MNEG_7704"/>
<keyword evidence="4" id="KW-1133">Transmembrane helix</keyword>
<dbReference type="PANTHER" id="PTHR11266:SF17">
    <property type="entry name" value="PROTEIN MPV17"/>
    <property type="match status" value="1"/>
</dbReference>
<reference evidence="7 8" key="1">
    <citation type="journal article" date="2013" name="BMC Genomics">
        <title>Reconstruction of the lipid metabolism for the microalga Monoraphidium neglectum from its genome sequence reveals characteristics suitable for biofuel production.</title>
        <authorList>
            <person name="Bogen C."/>
            <person name="Al-Dilaimi A."/>
            <person name="Albersmeier A."/>
            <person name="Wichmann J."/>
            <person name="Grundmann M."/>
            <person name="Rupp O."/>
            <person name="Lauersen K.J."/>
            <person name="Blifernez-Klassen O."/>
            <person name="Kalinowski J."/>
            <person name="Goesmann A."/>
            <person name="Mussgnug J.H."/>
            <person name="Kruse O."/>
        </authorList>
    </citation>
    <scope>NUCLEOTIDE SEQUENCE [LARGE SCALE GENOMIC DNA]</scope>
    <source>
        <strain evidence="7 8">SAG 48.87</strain>
    </source>
</reference>
<dbReference type="GO" id="GO:0016020">
    <property type="term" value="C:membrane"/>
    <property type="evidence" value="ECO:0007669"/>
    <property type="project" value="UniProtKB-SubCell"/>
</dbReference>
<dbReference type="GeneID" id="25740580"/>
<keyword evidence="3" id="KW-0812">Transmembrane</keyword>
<protein>
    <submittedName>
        <fullName evidence="7">Protein SYM1</fullName>
    </submittedName>
</protein>
<evidence type="ECO:0000256" key="3">
    <source>
        <dbReference type="ARBA" id="ARBA00022692"/>
    </source>
</evidence>
<gene>
    <name evidence="7" type="ORF">MNEG_7704</name>
</gene>
<dbReference type="GO" id="GO:0005737">
    <property type="term" value="C:cytoplasm"/>
    <property type="evidence" value="ECO:0007669"/>
    <property type="project" value="TreeGrafter"/>
</dbReference>
<sequence length="203" mass="21717">MAIYKRMATGDALAQQLEDVPFDARRNLLTCAYGAAFIGPVGHAWYMALDRAARALLTPGSFAFVGGKVIADTALFGPLHVAGYFTHMALCEGGGPEEVMRKLRRDFWPTFSAELTVWPVVQAANFKLVPVQFQLLVVNLFTILDSCFMSFARANDGWFERLFPDLAARLGVEAPPAAAAAAAAAAADVSVAGGGSTKEKKES</sequence>
<evidence type="ECO:0000256" key="1">
    <source>
        <dbReference type="ARBA" id="ARBA00004141"/>
    </source>
</evidence>
<proteinExistence type="inferred from homology"/>
<dbReference type="PANTHER" id="PTHR11266">
    <property type="entry name" value="PEROXISOMAL MEMBRANE PROTEIN 2, PXMP2 MPV17"/>
    <property type="match status" value="1"/>
</dbReference>
<dbReference type="STRING" id="145388.A0A0D2N202"/>
<organism evidence="7 8">
    <name type="scientific">Monoraphidium neglectum</name>
    <dbReference type="NCBI Taxonomy" id="145388"/>
    <lineage>
        <taxon>Eukaryota</taxon>
        <taxon>Viridiplantae</taxon>
        <taxon>Chlorophyta</taxon>
        <taxon>core chlorophytes</taxon>
        <taxon>Chlorophyceae</taxon>
        <taxon>CS clade</taxon>
        <taxon>Sphaeropleales</taxon>
        <taxon>Selenastraceae</taxon>
        <taxon>Monoraphidium</taxon>
    </lineage>
</organism>
<keyword evidence="8" id="KW-1185">Reference proteome</keyword>
<comment type="similarity">
    <text evidence="2 6">Belongs to the peroxisomal membrane protein PXMP2/4 family.</text>
</comment>
<evidence type="ECO:0000256" key="2">
    <source>
        <dbReference type="ARBA" id="ARBA00006824"/>
    </source>
</evidence>
<dbReference type="Proteomes" id="UP000054498">
    <property type="component" value="Unassembled WGS sequence"/>
</dbReference>
<dbReference type="OrthoDB" id="10267969at2759"/>
<dbReference type="InterPro" id="IPR007248">
    <property type="entry name" value="Mpv17_PMP22"/>
</dbReference>
<dbReference type="Pfam" id="PF04117">
    <property type="entry name" value="Mpv17_PMP22"/>
    <property type="match status" value="1"/>
</dbReference>
<dbReference type="AlphaFoldDB" id="A0A0D2N202"/>
<comment type="subcellular location">
    <subcellularLocation>
        <location evidence="1">Membrane</location>
        <topology evidence="1">Multi-pass membrane protein</topology>
    </subcellularLocation>
</comment>
<accession>A0A0D2N202</accession>
<name>A0A0D2N202_9CHLO</name>
<keyword evidence="5" id="KW-0472">Membrane</keyword>
<evidence type="ECO:0000256" key="6">
    <source>
        <dbReference type="RuleBase" id="RU363053"/>
    </source>
</evidence>
<evidence type="ECO:0000256" key="5">
    <source>
        <dbReference type="ARBA" id="ARBA00023136"/>
    </source>
</evidence>
<evidence type="ECO:0000313" key="8">
    <source>
        <dbReference type="Proteomes" id="UP000054498"/>
    </source>
</evidence>
<evidence type="ECO:0000313" key="7">
    <source>
        <dbReference type="EMBL" id="KIZ00261.1"/>
    </source>
</evidence>
<evidence type="ECO:0000256" key="4">
    <source>
        <dbReference type="ARBA" id="ARBA00022989"/>
    </source>
</evidence>
<dbReference type="RefSeq" id="XP_013899280.1">
    <property type="nucleotide sequence ID" value="XM_014043826.1"/>
</dbReference>
<dbReference type="EMBL" id="KK101608">
    <property type="protein sequence ID" value="KIZ00261.1"/>
    <property type="molecule type" value="Genomic_DNA"/>
</dbReference>